<dbReference type="SFLD" id="SFLDG01067">
    <property type="entry name" value="SPASM/twitch_domain_containing"/>
    <property type="match status" value="1"/>
</dbReference>
<protein>
    <recommendedName>
        <fullName evidence="5">Radical SAM core domain-containing protein</fullName>
    </recommendedName>
</protein>
<proteinExistence type="predicted"/>
<dbReference type="SUPFAM" id="SSF102114">
    <property type="entry name" value="Radical SAM enzymes"/>
    <property type="match status" value="1"/>
</dbReference>
<dbReference type="PANTHER" id="PTHR11228:SF7">
    <property type="entry name" value="PQQA PEPTIDE CYCLASE"/>
    <property type="match status" value="1"/>
</dbReference>
<dbReference type="EMBL" id="BARS01017043">
    <property type="protein sequence ID" value="GAF93580.1"/>
    <property type="molecule type" value="Genomic_DNA"/>
</dbReference>
<dbReference type="InterPro" id="IPR050377">
    <property type="entry name" value="Radical_SAM_PqqE_MftC-like"/>
</dbReference>
<evidence type="ECO:0000313" key="6">
    <source>
        <dbReference type="EMBL" id="GAF93580.1"/>
    </source>
</evidence>
<reference evidence="6" key="1">
    <citation type="journal article" date="2014" name="Front. Microbiol.">
        <title>High frequency of phylogenetically diverse reductive dehalogenase-homologous genes in deep subseafloor sedimentary metagenomes.</title>
        <authorList>
            <person name="Kawai M."/>
            <person name="Futagami T."/>
            <person name="Toyoda A."/>
            <person name="Takaki Y."/>
            <person name="Nishi S."/>
            <person name="Hori S."/>
            <person name="Arai W."/>
            <person name="Tsubouchi T."/>
            <person name="Morono Y."/>
            <person name="Uchiyama I."/>
            <person name="Ito T."/>
            <person name="Fujiyama A."/>
            <person name="Inagaki F."/>
            <person name="Takami H."/>
        </authorList>
    </citation>
    <scope>NUCLEOTIDE SEQUENCE</scope>
    <source>
        <strain evidence="6">Expedition CK06-06</strain>
    </source>
</reference>
<dbReference type="AlphaFoldDB" id="X0UYT3"/>
<keyword evidence="4" id="KW-0411">Iron-sulfur</keyword>
<comment type="caution">
    <text evidence="6">The sequence shown here is derived from an EMBL/GenBank/DDBJ whole genome shotgun (WGS) entry which is preliminary data.</text>
</comment>
<dbReference type="GO" id="GO:0046872">
    <property type="term" value="F:metal ion binding"/>
    <property type="evidence" value="ECO:0007669"/>
    <property type="project" value="UniProtKB-KW"/>
</dbReference>
<name>X0UYT3_9ZZZZ</name>
<feature type="non-terminal residue" evidence="6">
    <location>
        <position position="1"/>
    </location>
</feature>
<dbReference type="Gene3D" id="3.20.20.70">
    <property type="entry name" value="Aldolase class I"/>
    <property type="match status" value="1"/>
</dbReference>
<evidence type="ECO:0000259" key="5">
    <source>
        <dbReference type="Pfam" id="PF04055"/>
    </source>
</evidence>
<evidence type="ECO:0000256" key="4">
    <source>
        <dbReference type="ARBA" id="ARBA00023014"/>
    </source>
</evidence>
<accession>X0UYT3</accession>
<dbReference type="Pfam" id="PF04055">
    <property type="entry name" value="Radical_SAM"/>
    <property type="match status" value="1"/>
</dbReference>
<dbReference type="InterPro" id="IPR058240">
    <property type="entry name" value="rSAM_sf"/>
</dbReference>
<dbReference type="InterPro" id="IPR013785">
    <property type="entry name" value="Aldolase_TIM"/>
</dbReference>
<gene>
    <name evidence="6" type="ORF">S01H1_27935</name>
</gene>
<feature type="domain" description="Radical SAM core" evidence="5">
    <location>
        <begin position="12"/>
        <end position="91"/>
    </location>
</feature>
<keyword evidence="1" id="KW-0949">S-adenosyl-L-methionine</keyword>
<evidence type="ECO:0000256" key="2">
    <source>
        <dbReference type="ARBA" id="ARBA00022723"/>
    </source>
</evidence>
<evidence type="ECO:0000256" key="3">
    <source>
        <dbReference type="ARBA" id="ARBA00023004"/>
    </source>
</evidence>
<organism evidence="6">
    <name type="scientific">marine sediment metagenome</name>
    <dbReference type="NCBI Taxonomy" id="412755"/>
    <lineage>
        <taxon>unclassified sequences</taxon>
        <taxon>metagenomes</taxon>
        <taxon>ecological metagenomes</taxon>
    </lineage>
</organism>
<dbReference type="InterPro" id="IPR007197">
    <property type="entry name" value="rSAM"/>
</dbReference>
<dbReference type="GO" id="GO:0003824">
    <property type="term" value="F:catalytic activity"/>
    <property type="evidence" value="ECO:0007669"/>
    <property type="project" value="InterPro"/>
</dbReference>
<dbReference type="PANTHER" id="PTHR11228">
    <property type="entry name" value="RADICAL SAM DOMAIN PROTEIN"/>
    <property type="match status" value="1"/>
</dbReference>
<keyword evidence="3" id="KW-0408">Iron</keyword>
<evidence type="ECO:0000256" key="1">
    <source>
        <dbReference type="ARBA" id="ARBA00022691"/>
    </source>
</evidence>
<keyword evidence="2" id="KW-0479">Metal-binding</keyword>
<dbReference type="GO" id="GO:0051536">
    <property type="term" value="F:iron-sulfur cluster binding"/>
    <property type="evidence" value="ECO:0007669"/>
    <property type="project" value="UniProtKB-KW"/>
</dbReference>
<dbReference type="CDD" id="cd01335">
    <property type="entry name" value="Radical_SAM"/>
    <property type="match status" value="1"/>
</dbReference>
<sequence>GLTDCNYVGVFLTFCCNYRCSYCINQHSGRPHSSGNLSAEQWIAAFNRLEPPGDLPITLQGGEPTLHGEFYELINGIDESINIDLLTNMQFDVEDFCSKIPPHRLRRQAPYASIRVSFHPEVMDLQETIDKALAMQRRGYSIGLFGVLHPKQETVIRDAKQRCGQVGLDFRTKDFLGYYQGRLYGEYRYPDSVNGKNMQHVLCRTTELLIDPAGLIYRCHRDLYGGQNAIGSILDQTIPVPGQFRPCRQFGQCSPCDVKLKNNRFSTIWTLFG</sequence>
<dbReference type="SFLD" id="SFLDS00029">
    <property type="entry name" value="Radical_SAM"/>
    <property type="match status" value="1"/>
</dbReference>